<feature type="domain" description="TonB-dependent receptor-like beta-barrel" evidence="11">
    <location>
        <begin position="394"/>
        <end position="922"/>
    </location>
</feature>
<feature type="signal peptide" evidence="10">
    <location>
        <begin position="1"/>
        <end position="30"/>
    </location>
</feature>
<evidence type="ECO:0000256" key="4">
    <source>
        <dbReference type="ARBA" id="ARBA00022692"/>
    </source>
</evidence>
<comment type="caution">
    <text evidence="13">The sequence shown here is derived from an EMBL/GenBank/DDBJ whole genome shotgun (WGS) entry which is preliminary data.</text>
</comment>
<evidence type="ECO:0000256" key="3">
    <source>
        <dbReference type="ARBA" id="ARBA00022452"/>
    </source>
</evidence>
<dbReference type="InterPro" id="IPR037066">
    <property type="entry name" value="Plug_dom_sf"/>
</dbReference>
<protein>
    <submittedName>
        <fullName evidence="13">TonB-dependent receptor</fullName>
    </submittedName>
</protein>
<keyword evidence="7 8" id="KW-0998">Cell outer membrane</keyword>
<organism evidence="13 14">
    <name type="scientific">Sphingomonas lycopersici</name>
    <dbReference type="NCBI Taxonomy" id="2951807"/>
    <lineage>
        <taxon>Bacteria</taxon>
        <taxon>Pseudomonadati</taxon>
        <taxon>Pseudomonadota</taxon>
        <taxon>Alphaproteobacteria</taxon>
        <taxon>Sphingomonadales</taxon>
        <taxon>Sphingomonadaceae</taxon>
        <taxon>Sphingomonas</taxon>
    </lineage>
</organism>
<comment type="subcellular location">
    <subcellularLocation>
        <location evidence="1 8">Cell outer membrane</location>
        <topology evidence="1 8">Multi-pass membrane protein</topology>
    </subcellularLocation>
</comment>
<evidence type="ECO:0000256" key="10">
    <source>
        <dbReference type="SAM" id="SignalP"/>
    </source>
</evidence>
<sequence length="958" mass="101240">MIDRGIYRRASVMMLGASLLTIAMTAPAGAQELAAAPSAGAPEAGEVVVTGSRIQRRDAATVGPLLTITADDIAKSGSVSPGDLLQKLPSAGVSLNSNGTQGTSYGASSINLRYLGGSEGSGNRVLVLVDGHRWVDAVGQRGFRDFVDLNTIPMGMIEGMEVLKDGASAIYGADAIAGVVNIKTIRPFDGIRGSTRMGVTDKGDGSEYSATLNVGKRFGRASIILSGSYYESKAIRTDARPLTTTSLVPVTAPGTSPSGLYILPGLSSNGYFGTRPGFAGSSAPIALNTPGTLYGSGASADNAFHTAALPGDYYNTQAQGIYSAGPSQRYGFYGRFDYELADNLNFKFEGLYNERKSDQLFSPVLLDIGGTAGTVRGFYIPNNQAFNPFGTANGVPTANALAFGANSAFRVRKVMTDVGNRDNIQDVQTWRIAAGLDGSFKLFGNNWHWDAFGSYAKNSIQSTALNGINYDNLYLSLGNPATCAATAGCVPVNLFGPMTPAQADYIRFTTRESNYTELWNGTVNATGTLFNLPAGEVALAVGYEYRRNRGVDNPDAIANAPSLYLNNALYTKTTAQTRTATRGSYDLHEVYGELSVPVLKDSPVGKSLDLSLAGRYSRYSTVGGKATFKGGLGYRPVEGVLLRGTYAQGFRAPSILELYQGARQTSFQGSDPCNGGAAANAGKPGCVGVPAGYNQANYNLNGLIPGVISGNRNLRPETSDSISAGVALTPLHGLSITVDYYNIKIKNAIASQSPTQIMQLCAQRAGAFCELVQRDASTGAIINLLQGAQNLNSIKTDGVDATVRYDFTTGVGRFGAVVDASWLGSFRTVSPDPATGGTIVDDRAGKGDQPRATYPRWKGQASLNWDGEGANATLRARYIGSTTDVANPVKDARTKAVTYIDAEVGFDVGEGRTRFGIGVNNLFDTQPPASYANAPINYDIYTYDARGRFLYARFSVKL</sequence>
<keyword evidence="4 8" id="KW-0812">Transmembrane</keyword>
<name>A0AA41Z7B4_9SPHN</name>
<keyword evidence="13" id="KW-0675">Receptor</keyword>
<dbReference type="AlphaFoldDB" id="A0AA41Z7B4"/>
<reference evidence="13" key="1">
    <citation type="submission" date="2022-06" db="EMBL/GenBank/DDBJ databases">
        <title>Sphingomonas sp. nov. isolated from rhizosphere soil of tomato.</title>
        <authorList>
            <person name="Dong H."/>
            <person name="Gao R."/>
        </authorList>
    </citation>
    <scope>NUCLEOTIDE SEQUENCE</scope>
    <source>
        <strain evidence="13">MMSM24</strain>
    </source>
</reference>
<keyword evidence="14" id="KW-1185">Reference proteome</keyword>
<evidence type="ECO:0000256" key="8">
    <source>
        <dbReference type="PROSITE-ProRule" id="PRU01360"/>
    </source>
</evidence>
<dbReference type="PANTHER" id="PTHR47234">
    <property type="match status" value="1"/>
</dbReference>
<dbReference type="CDD" id="cd01347">
    <property type="entry name" value="ligand_gated_channel"/>
    <property type="match status" value="1"/>
</dbReference>
<dbReference type="PROSITE" id="PS52016">
    <property type="entry name" value="TONB_DEPENDENT_REC_3"/>
    <property type="match status" value="1"/>
</dbReference>
<evidence type="ECO:0000313" key="13">
    <source>
        <dbReference type="EMBL" id="MCW6534263.1"/>
    </source>
</evidence>
<feature type="domain" description="TonB-dependent receptor plug" evidence="12">
    <location>
        <begin position="63"/>
        <end position="179"/>
    </location>
</feature>
<evidence type="ECO:0000256" key="5">
    <source>
        <dbReference type="ARBA" id="ARBA00023077"/>
    </source>
</evidence>
<keyword evidence="5 9" id="KW-0798">TonB box</keyword>
<evidence type="ECO:0000259" key="11">
    <source>
        <dbReference type="Pfam" id="PF00593"/>
    </source>
</evidence>
<proteinExistence type="inferred from homology"/>
<dbReference type="PANTHER" id="PTHR47234:SF2">
    <property type="entry name" value="TONB-DEPENDENT RECEPTOR"/>
    <property type="match status" value="1"/>
</dbReference>
<dbReference type="RefSeq" id="WP_265268192.1">
    <property type="nucleotide sequence ID" value="NZ_JANFAV010000002.1"/>
</dbReference>
<dbReference type="Proteomes" id="UP001165565">
    <property type="component" value="Unassembled WGS sequence"/>
</dbReference>
<dbReference type="SUPFAM" id="SSF56935">
    <property type="entry name" value="Porins"/>
    <property type="match status" value="1"/>
</dbReference>
<dbReference type="InterPro" id="IPR039426">
    <property type="entry name" value="TonB-dep_rcpt-like"/>
</dbReference>
<dbReference type="EMBL" id="JANFAV010000002">
    <property type="protein sequence ID" value="MCW6534263.1"/>
    <property type="molecule type" value="Genomic_DNA"/>
</dbReference>
<evidence type="ECO:0000259" key="12">
    <source>
        <dbReference type="Pfam" id="PF07715"/>
    </source>
</evidence>
<dbReference type="Pfam" id="PF00593">
    <property type="entry name" value="TonB_dep_Rec_b-barrel"/>
    <property type="match status" value="1"/>
</dbReference>
<evidence type="ECO:0000256" key="2">
    <source>
        <dbReference type="ARBA" id="ARBA00022448"/>
    </source>
</evidence>
<dbReference type="GO" id="GO:0009279">
    <property type="term" value="C:cell outer membrane"/>
    <property type="evidence" value="ECO:0007669"/>
    <property type="project" value="UniProtKB-SubCell"/>
</dbReference>
<dbReference type="InterPro" id="IPR000531">
    <property type="entry name" value="Beta-barrel_TonB"/>
</dbReference>
<keyword evidence="2 8" id="KW-0813">Transport</keyword>
<evidence type="ECO:0000313" key="14">
    <source>
        <dbReference type="Proteomes" id="UP001165565"/>
    </source>
</evidence>
<keyword evidence="6 8" id="KW-0472">Membrane</keyword>
<gene>
    <name evidence="13" type="ORF">NEE01_05625</name>
</gene>
<dbReference type="Gene3D" id="2.170.130.10">
    <property type="entry name" value="TonB-dependent receptor, plug domain"/>
    <property type="match status" value="1"/>
</dbReference>
<keyword evidence="10" id="KW-0732">Signal</keyword>
<dbReference type="Pfam" id="PF07715">
    <property type="entry name" value="Plug"/>
    <property type="match status" value="1"/>
</dbReference>
<keyword evidence="3 8" id="KW-1134">Transmembrane beta strand</keyword>
<evidence type="ECO:0000256" key="9">
    <source>
        <dbReference type="RuleBase" id="RU003357"/>
    </source>
</evidence>
<evidence type="ECO:0000256" key="6">
    <source>
        <dbReference type="ARBA" id="ARBA00023136"/>
    </source>
</evidence>
<evidence type="ECO:0000256" key="7">
    <source>
        <dbReference type="ARBA" id="ARBA00023237"/>
    </source>
</evidence>
<dbReference type="InterPro" id="IPR036942">
    <property type="entry name" value="Beta-barrel_TonB_sf"/>
</dbReference>
<dbReference type="InterPro" id="IPR012910">
    <property type="entry name" value="Plug_dom"/>
</dbReference>
<accession>A0AA41Z7B4</accession>
<comment type="similarity">
    <text evidence="8 9">Belongs to the TonB-dependent receptor family.</text>
</comment>
<dbReference type="Gene3D" id="2.40.170.20">
    <property type="entry name" value="TonB-dependent receptor, beta-barrel domain"/>
    <property type="match status" value="1"/>
</dbReference>
<feature type="chain" id="PRO_5041292019" evidence="10">
    <location>
        <begin position="31"/>
        <end position="958"/>
    </location>
</feature>
<evidence type="ECO:0000256" key="1">
    <source>
        <dbReference type="ARBA" id="ARBA00004571"/>
    </source>
</evidence>